<evidence type="ECO:0000256" key="1">
    <source>
        <dbReference type="SAM" id="Phobius"/>
    </source>
</evidence>
<reference evidence="2" key="1">
    <citation type="submission" date="2021-01" db="EMBL/GenBank/DDBJ databases">
        <authorList>
            <person name="Corre E."/>
            <person name="Pelletier E."/>
            <person name="Niang G."/>
            <person name="Scheremetjew M."/>
            <person name="Finn R."/>
            <person name="Kale V."/>
            <person name="Holt S."/>
            <person name="Cochrane G."/>
            <person name="Meng A."/>
            <person name="Brown T."/>
            <person name="Cohen L."/>
        </authorList>
    </citation>
    <scope>NUCLEOTIDE SEQUENCE</scope>
    <source>
        <strain evidence="2">308</strain>
    </source>
</reference>
<keyword evidence="1" id="KW-0812">Transmembrane</keyword>
<proteinExistence type="predicted"/>
<feature type="transmembrane region" description="Helical" evidence="1">
    <location>
        <begin position="20"/>
        <end position="38"/>
    </location>
</feature>
<accession>A0A7S1BH04</accession>
<dbReference type="AlphaFoldDB" id="A0A7S1BH04"/>
<protein>
    <submittedName>
        <fullName evidence="2">Uncharacterized protein</fullName>
    </submittedName>
</protein>
<sequence length="130" mass="14586">MLEILISRRWNENLDKKEKAFIQIVFSSSICSFSLLLFSNIATSHFANVRVTTMSVITILLGQTLNRVCPSTAMDSPEGDMPQLEPVHVPTSYQWATTQVPVRSQIGLGREICVKGMISFQRCFVALTTF</sequence>
<dbReference type="EMBL" id="HBFR01019521">
    <property type="protein sequence ID" value="CAD8886899.1"/>
    <property type="molecule type" value="Transcribed_RNA"/>
</dbReference>
<keyword evidence="1" id="KW-1133">Transmembrane helix</keyword>
<keyword evidence="1" id="KW-0472">Membrane</keyword>
<name>A0A7S1BH04_9STRA</name>
<evidence type="ECO:0000313" key="2">
    <source>
        <dbReference type="EMBL" id="CAD8886899.1"/>
    </source>
</evidence>
<organism evidence="2">
    <name type="scientific">Corethron hystrix</name>
    <dbReference type="NCBI Taxonomy" id="216773"/>
    <lineage>
        <taxon>Eukaryota</taxon>
        <taxon>Sar</taxon>
        <taxon>Stramenopiles</taxon>
        <taxon>Ochrophyta</taxon>
        <taxon>Bacillariophyta</taxon>
        <taxon>Coscinodiscophyceae</taxon>
        <taxon>Corethrophycidae</taxon>
        <taxon>Corethrales</taxon>
        <taxon>Corethraceae</taxon>
        <taxon>Corethron</taxon>
    </lineage>
</organism>
<gene>
    <name evidence="2" type="ORF">CHYS00102_LOCUS14097</name>
</gene>